<keyword evidence="2" id="KW-1185">Reference proteome</keyword>
<accession>A0A7Y0LAG7</accession>
<dbReference type="AlphaFoldDB" id="A0A7Y0LAG7"/>
<dbReference type="EMBL" id="JABBXH010000001">
    <property type="protein sequence ID" value="NMP30659.1"/>
    <property type="molecule type" value="Genomic_DNA"/>
</dbReference>
<name>A0A7Y0LAG7_9GAMM</name>
<dbReference type="Pfam" id="PF13783">
    <property type="entry name" value="DUF4177"/>
    <property type="match status" value="1"/>
</dbReference>
<dbReference type="InterPro" id="IPR025234">
    <property type="entry name" value="YjzH-like"/>
</dbReference>
<organism evidence="1 2">
    <name type="scientific">Thalassotalea algicola</name>
    <dbReference type="NCBI Taxonomy" id="2716224"/>
    <lineage>
        <taxon>Bacteria</taxon>
        <taxon>Pseudomonadati</taxon>
        <taxon>Pseudomonadota</taxon>
        <taxon>Gammaproteobacteria</taxon>
        <taxon>Alteromonadales</taxon>
        <taxon>Colwelliaceae</taxon>
        <taxon>Thalassotalea</taxon>
    </lineage>
</organism>
<reference evidence="1 2" key="1">
    <citation type="submission" date="2020-04" db="EMBL/GenBank/DDBJ databases">
        <title>Thalassotalea sp. M1531, isolated from the surface of marine red alga.</title>
        <authorList>
            <person name="Pang L."/>
            <person name="Lu D.-C."/>
        </authorList>
    </citation>
    <scope>NUCLEOTIDE SEQUENCE [LARGE SCALE GENOMIC DNA]</scope>
    <source>
        <strain evidence="1 2">M1531</strain>
    </source>
</reference>
<evidence type="ECO:0000313" key="1">
    <source>
        <dbReference type="EMBL" id="NMP30659.1"/>
    </source>
</evidence>
<evidence type="ECO:0000313" key="2">
    <source>
        <dbReference type="Proteomes" id="UP000568664"/>
    </source>
</evidence>
<dbReference type="Proteomes" id="UP000568664">
    <property type="component" value="Unassembled WGS sequence"/>
</dbReference>
<dbReference type="RefSeq" id="WP_169073945.1">
    <property type="nucleotide sequence ID" value="NZ_JABBXH010000001.1"/>
</dbReference>
<proteinExistence type="predicted"/>
<protein>
    <submittedName>
        <fullName evidence="1">DUF4177 domain-containing protein</fullName>
    </submittedName>
</protein>
<comment type="caution">
    <text evidence="1">The sequence shown here is derived from an EMBL/GenBank/DDBJ whole genome shotgun (WGS) entry which is preliminary data.</text>
</comment>
<gene>
    <name evidence="1" type="ORF">HII17_03705</name>
</gene>
<sequence>MKKYKYKIVDTRDVESAGLFKSRKREDLEAYLSSLGAEGWELVNVDFRELEGGREFAGVMKKEV</sequence>